<accession>K1WGX2</accession>
<sequence>MATATVQSSTNLFRQLAWNASVPIEVRLADGEAPGAAVDKYYVQAPRYTYLPLLLPQIKENLVSLALDDEQLAKTNEAQWWFEEDAEEPGLGGLGACRWLDLDLGAALLTATEILADRRHWPVDLLDLNATISRPVRRDATDPDARPLKLILHLSSPPTDKLTLPAGVESCKAAFTSQVKEADFVRWGNTKRVTGMRRQDLEAGWDGVMGGDYDLHSRMGSRLVPMPIPLGSSSTPSNVPSRPPSTEPGQTSSVPKLESAYAARSLPIKIYLPDAPAMQHVVPPLTDGRPTTLLSFLRQHYPLLFPTSGEPYALAVPYVLGIVVPPDAEVAWLASCMCGADGWVRIGLGLVGDISVWNVAGNASEASSDRARDRERRWAMLDQLDHLVLVNFGPGPRTRESEGGEDTKAGTMNVSWSKGTAGTLDFYAWTQRPVLRRPRSHQFFRNEGQVVKQSLGSAVALGETEVGYCAPVVNGTLLRAESRECLADVPPRRPTDQREEHESARAYERMSVKAMQGAELAEGEQRRSWRRRDERRSQLSFVRQRSLFRG</sequence>
<dbReference type="Pfam" id="PF20638">
    <property type="entry name" value="ATG5_UblA"/>
    <property type="match status" value="1"/>
</dbReference>
<dbReference type="FunCoup" id="K1WGX2">
    <property type="interactions" value="156"/>
</dbReference>
<evidence type="ECO:0000256" key="5">
    <source>
        <dbReference type="ARBA" id="ARBA00023006"/>
    </source>
</evidence>
<dbReference type="Gene3D" id="3.10.20.620">
    <property type="match status" value="1"/>
</dbReference>
<dbReference type="eggNOG" id="KOG2976">
    <property type="taxonomic scope" value="Eukaryota"/>
</dbReference>
<keyword evidence="3 6" id="KW-1017">Isopeptide bond</keyword>
<dbReference type="GO" id="GO:0034274">
    <property type="term" value="C:Atg12-Atg5-Atg16 complex"/>
    <property type="evidence" value="ECO:0007669"/>
    <property type="project" value="TreeGrafter"/>
</dbReference>
<dbReference type="InterPro" id="IPR048318">
    <property type="entry name" value="ATG5_UblB"/>
</dbReference>
<feature type="compositionally biased region" description="Basic and acidic residues" evidence="7">
    <location>
        <begin position="523"/>
        <end position="536"/>
    </location>
</feature>
<gene>
    <name evidence="11" type="ORF">A1Q2_04876</name>
</gene>
<dbReference type="HOGENOM" id="CLU_597436_0_0_1"/>
<organism evidence="11 12">
    <name type="scientific">Trichosporon asahii var. asahii (strain CBS 8904)</name>
    <name type="common">Yeast</name>
    <dbReference type="NCBI Taxonomy" id="1220162"/>
    <lineage>
        <taxon>Eukaryota</taxon>
        <taxon>Fungi</taxon>
        <taxon>Dikarya</taxon>
        <taxon>Basidiomycota</taxon>
        <taxon>Agaricomycotina</taxon>
        <taxon>Tremellomycetes</taxon>
        <taxon>Trichosporonales</taxon>
        <taxon>Trichosporonaceae</taxon>
        <taxon>Trichosporon</taxon>
    </lineage>
</organism>
<evidence type="ECO:0000256" key="6">
    <source>
        <dbReference type="RuleBase" id="RU361202"/>
    </source>
</evidence>
<dbReference type="GO" id="GO:0005776">
    <property type="term" value="C:autophagosome"/>
    <property type="evidence" value="ECO:0007669"/>
    <property type="project" value="TreeGrafter"/>
</dbReference>
<dbReference type="STRING" id="1220162.K1WGX2"/>
<evidence type="ECO:0000313" key="11">
    <source>
        <dbReference type="EMBL" id="EKD00684.1"/>
    </source>
</evidence>
<dbReference type="InterPro" id="IPR042526">
    <property type="entry name" value="Atg5_HR"/>
</dbReference>
<dbReference type="GO" id="GO:0019776">
    <property type="term" value="F:Atg8-family ligase activity"/>
    <property type="evidence" value="ECO:0007669"/>
    <property type="project" value="TreeGrafter"/>
</dbReference>
<dbReference type="GO" id="GO:0034045">
    <property type="term" value="C:phagophore assembly site membrane"/>
    <property type="evidence" value="ECO:0007669"/>
    <property type="project" value="UniProtKB-SubCell"/>
</dbReference>
<dbReference type="InterPro" id="IPR007239">
    <property type="entry name" value="Atg5"/>
</dbReference>
<reference evidence="11 12" key="1">
    <citation type="journal article" date="2012" name="Eukaryot. Cell">
        <title>Genome sequence of the Trichosporon asahii environmental strain CBS 8904.</title>
        <authorList>
            <person name="Yang R.Y."/>
            <person name="Li H.T."/>
            <person name="Zhu H."/>
            <person name="Zhou G.P."/>
            <person name="Wang M."/>
            <person name="Wang L."/>
        </authorList>
    </citation>
    <scope>NUCLEOTIDE SEQUENCE [LARGE SCALE GENOMIC DNA]</scope>
    <source>
        <strain evidence="11 12">CBS 8904</strain>
    </source>
</reference>
<feature type="region of interest" description="Disordered" evidence="7">
    <location>
        <begin position="511"/>
        <end position="536"/>
    </location>
</feature>
<comment type="similarity">
    <text evidence="2 6">Belongs to the ATG5 family.</text>
</comment>
<keyword evidence="5 6" id="KW-0072">Autophagy</keyword>
<keyword evidence="4 6" id="KW-0832">Ubl conjugation</keyword>
<dbReference type="AlphaFoldDB" id="K1WGX2"/>
<evidence type="ECO:0000256" key="4">
    <source>
        <dbReference type="ARBA" id="ARBA00022843"/>
    </source>
</evidence>
<feature type="domain" description="Autophagy protein ATG5 alpha-helical bundle region" evidence="9">
    <location>
        <begin position="169"/>
        <end position="225"/>
    </location>
</feature>
<dbReference type="Pfam" id="PF04106">
    <property type="entry name" value="ATG5_UblB"/>
    <property type="match status" value="1"/>
</dbReference>
<keyword evidence="6" id="KW-0813">Transport</keyword>
<feature type="compositionally biased region" description="Polar residues" evidence="7">
    <location>
        <begin position="231"/>
        <end position="240"/>
    </location>
</feature>
<dbReference type="Proteomes" id="UP000006757">
    <property type="component" value="Unassembled WGS sequence"/>
</dbReference>
<dbReference type="InParanoid" id="K1WGX2"/>
<comment type="subunit">
    <text evidence="6">Conjugated with ATG12.</text>
</comment>
<evidence type="ECO:0000256" key="7">
    <source>
        <dbReference type="SAM" id="MobiDB-lite"/>
    </source>
</evidence>
<dbReference type="GO" id="GO:0044233">
    <property type="term" value="C:mitochondria-associated endoplasmic reticulum membrane contact site"/>
    <property type="evidence" value="ECO:0007669"/>
    <property type="project" value="TreeGrafter"/>
</dbReference>
<dbReference type="GO" id="GO:0006995">
    <property type="term" value="P:cellular response to nitrogen starvation"/>
    <property type="evidence" value="ECO:0007669"/>
    <property type="project" value="TreeGrafter"/>
</dbReference>
<evidence type="ECO:0000259" key="10">
    <source>
        <dbReference type="Pfam" id="PF20638"/>
    </source>
</evidence>
<feature type="domain" description="Autophagy protein ATG5 UblB" evidence="8">
    <location>
        <begin position="266"/>
        <end position="346"/>
    </location>
</feature>
<dbReference type="Gene3D" id="1.10.246.190">
    <property type="entry name" value="Autophagy protein Apg5, helix rich domain"/>
    <property type="match status" value="1"/>
</dbReference>
<evidence type="ECO:0000313" key="12">
    <source>
        <dbReference type="Proteomes" id="UP000006757"/>
    </source>
</evidence>
<keyword evidence="6" id="KW-0472">Membrane</keyword>
<evidence type="ECO:0000256" key="3">
    <source>
        <dbReference type="ARBA" id="ARBA00022499"/>
    </source>
</evidence>
<dbReference type="GO" id="GO:0061908">
    <property type="term" value="C:phagophore"/>
    <property type="evidence" value="ECO:0007669"/>
    <property type="project" value="TreeGrafter"/>
</dbReference>
<dbReference type="GO" id="GO:0034727">
    <property type="term" value="P:piecemeal microautophagy of the nucleus"/>
    <property type="evidence" value="ECO:0007669"/>
    <property type="project" value="TreeGrafter"/>
</dbReference>
<dbReference type="OrthoDB" id="272162at2759"/>
<dbReference type="EMBL" id="AMBO01000334">
    <property type="protein sequence ID" value="EKD00684.1"/>
    <property type="molecule type" value="Genomic_DNA"/>
</dbReference>
<feature type="region of interest" description="Disordered" evidence="7">
    <location>
        <begin position="395"/>
        <end position="414"/>
    </location>
</feature>
<dbReference type="PANTHER" id="PTHR13040:SF2">
    <property type="entry name" value="AUTOPHAGY PROTEIN 5"/>
    <property type="match status" value="1"/>
</dbReference>
<comment type="subcellular location">
    <subcellularLocation>
        <location evidence="1 6">Preautophagosomal structure membrane</location>
        <topology evidence="1 6">Peripheral membrane protein</topology>
    </subcellularLocation>
</comment>
<protein>
    <recommendedName>
        <fullName evidence="6">Autophagy protein 5</fullName>
    </recommendedName>
</protein>
<dbReference type="PANTHER" id="PTHR13040">
    <property type="entry name" value="AUTOPHAGY PROTEIN 5"/>
    <property type="match status" value="1"/>
</dbReference>
<dbReference type="InterPro" id="IPR042527">
    <property type="entry name" value="Atg5_UblA_dom_sf"/>
</dbReference>
<evidence type="ECO:0000256" key="1">
    <source>
        <dbReference type="ARBA" id="ARBA00004623"/>
    </source>
</evidence>
<dbReference type="InterPro" id="IPR048940">
    <property type="entry name" value="ATG5_HBR"/>
</dbReference>
<keyword evidence="12" id="KW-1185">Reference proteome</keyword>
<proteinExistence type="inferred from homology"/>
<comment type="caution">
    <text evidence="11">The sequence shown here is derived from an EMBL/GenBank/DDBJ whole genome shotgun (WGS) entry which is preliminary data.</text>
</comment>
<evidence type="ECO:0000259" key="8">
    <source>
        <dbReference type="Pfam" id="PF04106"/>
    </source>
</evidence>
<feature type="region of interest" description="Disordered" evidence="7">
    <location>
        <begin position="225"/>
        <end position="255"/>
    </location>
</feature>
<feature type="compositionally biased region" description="Basic and acidic residues" evidence="7">
    <location>
        <begin position="397"/>
        <end position="408"/>
    </location>
</feature>
<name>K1WGX2_TRIAC</name>
<dbReference type="Gene3D" id="3.10.20.90">
    <property type="entry name" value="Phosphatidylinositol 3-kinase Catalytic Subunit, Chain A, domain 1"/>
    <property type="match status" value="1"/>
</dbReference>
<dbReference type="GO" id="GO:0000422">
    <property type="term" value="P:autophagy of mitochondrion"/>
    <property type="evidence" value="ECO:0007669"/>
    <property type="project" value="TreeGrafter"/>
</dbReference>
<evidence type="ECO:0000259" key="9">
    <source>
        <dbReference type="Pfam" id="PF20637"/>
    </source>
</evidence>
<evidence type="ECO:0000256" key="2">
    <source>
        <dbReference type="ARBA" id="ARBA00006910"/>
    </source>
</evidence>
<dbReference type="Pfam" id="PF20637">
    <property type="entry name" value="ATG5_HBR"/>
    <property type="match status" value="1"/>
</dbReference>
<comment type="function">
    <text evidence="6">Involved in cytoplasm to vacuole transport (Cvt) and autophagic vesicle formation.</text>
</comment>
<dbReference type="InterPro" id="IPR048939">
    <property type="entry name" value="ATG5_UblA"/>
</dbReference>
<feature type="domain" description="Autophagy protein ATG5 UblA" evidence="10">
    <location>
        <begin position="18"/>
        <end position="84"/>
    </location>
</feature>